<protein>
    <submittedName>
        <fullName evidence="3">Ribosomal L1 domain-containing protein 1</fullName>
    </submittedName>
</protein>
<gene>
    <name evidence="3" type="primary">RSL1D1</name>
</gene>
<dbReference type="Pfam" id="PF00687">
    <property type="entry name" value="Ribosomal_L1"/>
    <property type="match status" value="1"/>
</dbReference>
<dbReference type="InterPro" id="IPR050257">
    <property type="entry name" value="eL8/uL1-like"/>
</dbReference>
<dbReference type="Gene3D" id="3.40.50.790">
    <property type="match status" value="1"/>
</dbReference>
<dbReference type="PANTHER" id="PTHR23105">
    <property type="entry name" value="RIBOSOMAL PROTEIN L7AE FAMILY MEMBER"/>
    <property type="match status" value="1"/>
</dbReference>
<dbReference type="RefSeq" id="XP_015270982.1">
    <property type="nucleotide sequence ID" value="XM_015415496.1"/>
</dbReference>
<accession>A0ABM1KB95</accession>
<organism evidence="2 3">
    <name type="scientific">Gekko japonicus</name>
    <name type="common">Schlegel's Japanese gecko</name>
    <dbReference type="NCBI Taxonomy" id="146911"/>
    <lineage>
        <taxon>Eukaryota</taxon>
        <taxon>Metazoa</taxon>
        <taxon>Chordata</taxon>
        <taxon>Craniata</taxon>
        <taxon>Vertebrata</taxon>
        <taxon>Euteleostomi</taxon>
        <taxon>Lepidosauria</taxon>
        <taxon>Squamata</taxon>
        <taxon>Bifurcata</taxon>
        <taxon>Gekkota</taxon>
        <taxon>Gekkonidae</taxon>
        <taxon>Gekkoninae</taxon>
        <taxon>Gekko</taxon>
    </lineage>
</organism>
<feature type="region of interest" description="Disordered" evidence="1">
    <location>
        <begin position="361"/>
        <end position="445"/>
    </location>
</feature>
<name>A0ABM1KB95_GEKJA</name>
<reference evidence="3" key="1">
    <citation type="submission" date="2025-08" db="UniProtKB">
        <authorList>
            <consortium name="RefSeq"/>
        </authorList>
    </citation>
    <scope>IDENTIFICATION</scope>
</reference>
<proteinExistence type="predicted"/>
<dbReference type="GeneID" id="107114069"/>
<dbReference type="SUPFAM" id="SSF56808">
    <property type="entry name" value="Ribosomal protein L1"/>
    <property type="match status" value="1"/>
</dbReference>
<feature type="compositionally biased region" description="Basic residues" evidence="1">
    <location>
        <begin position="264"/>
        <end position="276"/>
    </location>
</feature>
<dbReference type="InterPro" id="IPR016095">
    <property type="entry name" value="Ribosomal_uL1_3-a/b-sand"/>
</dbReference>
<dbReference type="InterPro" id="IPR023674">
    <property type="entry name" value="Ribosomal_uL1-like"/>
</dbReference>
<evidence type="ECO:0000256" key="1">
    <source>
        <dbReference type="SAM" id="MobiDB-lite"/>
    </source>
</evidence>
<evidence type="ECO:0000313" key="2">
    <source>
        <dbReference type="Proteomes" id="UP000694871"/>
    </source>
</evidence>
<sequence length="445" mass="48989">MAGADTAVPLDGVKIKKAAHALLAYNKTRQKTSEKLLLNEDLNVFLMVTVWKIPPREQVVKITLPHGILPSASEVCLFTKDEPGLTAEQSENMYRKLLSQHGVTNIAEVISYKTLKKEYKSFESKRRLLNRFSLFLSDDRIRRLLPSHIGKHFYRSKKAPLSVNLKAKNLAKEINRRIQGTVLPVTNKGCCYTARVGHTGMTAEEIVGNVVAVVTVLAAKAPKIFRSIKILHLKTDKSIALPIFNRSYPGSGKIQQTGAEERKKNNKKKKNQKNKSKGQTPVKSRELVEGSDVLAPGSLKGEVEETAEISGVVGPEQEDNEVIPLLVPIEMVAEPSPSAKKGMEMDPKGHLQGKRKLSVSSMASITGMEIPKGVSSQKTPKQLKQGKKAKAPKQLGMGKELLETPLKPKPKSSVNLKRKKGVMSAKKAPRTPEQRVGKSELLQSV</sequence>
<dbReference type="CDD" id="cd00403">
    <property type="entry name" value="Ribosomal_L1"/>
    <property type="match status" value="1"/>
</dbReference>
<keyword evidence="2" id="KW-1185">Reference proteome</keyword>
<feature type="region of interest" description="Disordered" evidence="1">
    <location>
        <begin position="337"/>
        <end position="356"/>
    </location>
</feature>
<feature type="region of interest" description="Disordered" evidence="1">
    <location>
        <begin position="251"/>
        <end position="302"/>
    </location>
</feature>
<dbReference type="Proteomes" id="UP000694871">
    <property type="component" value="Unplaced"/>
</dbReference>
<evidence type="ECO:0000313" key="3">
    <source>
        <dbReference type="RefSeq" id="XP_015270982.1"/>
    </source>
</evidence>
<dbReference type="InterPro" id="IPR028364">
    <property type="entry name" value="Ribosomal_uL1/biogenesis"/>
</dbReference>